<sequence precursor="true">MNLCSTILSVVCIFALPISIAAAVEPQQQPNILFIAIDDQNDWIGCLGGHPQVKTPNIDALASRGTVFLNAHCQSPLCNSSRTSLMTGLRPSSTGIYGLAPWFRDVEEFRDIVSLPQYFRKHGYQTLSTGKIYHGGYGRNPKRDNEFDELGPPASVGAKPPKKLVTTPAPHPLVDWGVFPHKDEDKGDWKVASWAVEQLEAKPKEPYFLSAGFFLPHVPCYATQKWFDLYPEDTLQLPPFQGNDRDDTPRFSWYMHWKLPEPRHKYLVEDNQWKNIVRSYLACTSFVDSQVGRILKALEKSGTADNTIVVLWSDHGWHLGEKLITGKNSLWDRSTRVPLIFAGPGIAVNGRCGQPAELLDMYPTLIDLCGLPANDKLEGHSLMPQLKDASAPRKWPAITTHNHDNHGIRTKDWRFIQYADGSEELYNMQDDPNEWENLAAAPQYADVLKQHRKWIPKSRPPAPNSKHRILVYGEDGSVNWEGENVGPKDPIPELE</sequence>
<reference evidence="10 11" key="1">
    <citation type="journal article" date="2016" name="Front. Microbiol.">
        <title>Fuerstia marisgermanicae gen. nov., sp. nov., an Unusual Member of the Phylum Planctomycetes from the German Wadden Sea.</title>
        <authorList>
            <person name="Kohn T."/>
            <person name="Heuer A."/>
            <person name="Jogler M."/>
            <person name="Vollmers J."/>
            <person name="Boedeker C."/>
            <person name="Bunk B."/>
            <person name="Rast P."/>
            <person name="Borchert D."/>
            <person name="Glockner I."/>
            <person name="Freese H.M."/>
            <person name="Klenk H.P."/>
            <person name="Overmann J."/>
            <person name="Kaster A.K."/>
            <person name="Rohde M."/>
            <person name="Wiegand S."/>
            <person name="Jogler C."/>
        </authorList>
    </citation>
    <scope>NUCLEOTIDE SEQUENCE [LARGE SCALE GENOMIC DNA]</scope>
    <source>
        <strain evidence="10 11">NH11</strain>
    </source>
</reference>
<evidence type="ECO:0000256" key="8">
    <source>
        <dbReference type="SAM" id="SignalP"/>
    </source>
</evidence>
<gene>
    <name evidence="10" type="primary">betC_15</name>
    <name evidence="10" type="ORF">Fuma_06679</name>
</gene>
<evidence type="ECO:0000259" key="9">
    <source>
        <dbReference type="Pfam" id="PF00884"/>
    </source>
</evidence>
<dbReference type="InterPro" id="IPR000917">
    <property type="entry name" value="Sulfatase_N"/>
</dbReference>
<evidence type="ECO:0000256" key="1">
    <source>
        <dbReference type="ARBA" id="ARBA00001913"/>
    </source>
</evidence>
<dbReference type="EC" id="3.1.6.6" evidence="10"/>
<evidence type="ECO:0000256" key="6">
    <source>
        <dbReference type="ARBA" id="ARBA00022837"/>
    </source>
</evidence>
<keyword evidence="11" id="KW-1185">Reference proteome</keyword>
<dbReference type="GO" id="GO:0046872">
    <property type="term" value="F:metal ion binding"/>
    <property type="evidence" value="ECO:0007669"/>
    <property type="project" value="UniProtKB-KW"/>
</dbReference>
<dbReference type="GO" id="GO:0005737">
    <property type="term" value="C:cytoplasm"/>
    <property type="evidence" value="ECO:0007669"/>
    <property type="project" value="TreeGrafter"/>
</dbReference>
<dbReference type="OrthoDB" id="236884at2"/>
<dbReference type="Pfam" id="PF00884">
    <property type="entry name" value="Sulfatase"/>
    <property type="match status" value="1"/>
</dbReference>
<evidence type="ECO:0000256" key="3">
    <source>
        <dbReference type="ARBA" id="ARBA00022723"/>
    </source>
</evidence>
<evidence type="ECO:0000256" key="7">
    <source>
        <dbReference type="SAM" id="MobiDB-lite"/>
    </source>
</evidence>
<dbReference type="CDD" id="cd16030">
    <property type="entry name" value="iduronate-2-sulfatase"/>
    <property type="match status" value="1"/>
</dbReference>
<feature type="chain" id="PRO_5012885197" evidence="8">
    <location>
        <begin position="24"/>
        <end position="495"/>
    </location>
</feature>
<proteinExistence type="inferred from homology"/>
<dbReference type="Proteomes" id="UP000187735">
    <property type="component" value="Chromosome"/>
</dbReference>
<dbReference type="KEGG" id="fmr:Fuma_06679"/>
<dbReference type="InterPro" id="IPR035874">
    <property type="entry name" value="IDS"/>
</dbReference>
<evidence type="ECO:0000256" key="5">
    <source>
        <dbReference type="ARBA" id="ARBA00022801"/>
    </source>
</evidence>
<accession>A0A1P8WSF3</accession>
<comment type="similarity">
    <text evidence="2">Belongs to the sulfatase family.</text>
</comment>
<evidence type="ECO:0000256" key="2">
    <source>
        <dbReference type="ARBA" id="ARBA00008779"/>
    </source>
</evidence>
<dbReference type="InterPro" id="IPR017850">
    <property type="entry name" value="Alkaline_phosphatase_core_sf"/>
</dbReference>
<dbReference type="SUPFAM" id="SSF53649">
    <property type="entry name" value="Alkaline phosphatase-like"/>
    <property type="match status" value="1"/>
</dbReference>
<dbReference type="GO" id="GO:0047753">
    <property type="term" value="F:choline-sulfatase activity"/>
    <property type="evidence" value="ECO:0007669"/>
    <property type="project" value="UniProtKB-EC"/>
</dbReference>
<dbReference type="EMBL" id="CP017641">
    <property type="protein sequence ID" value="APZ97002.1"/>
    <property type="molecule type" value="Genomic_DNA"/>
</dbReference>
<comment type="cofactor">
    <cofactor evidence="1">
        <name>Ca(2+)</name>
        <dbReference type="ChEBI" id="CHEBI:29108"/>
    </cofactor>
</comment>
<protein>
    <submittedName>
        <fullName evidence="10">Choline-sulfatase</fullName>
        <ecNumber evidence="10">3.1.6.6</ecNumber>
    </submittedName>
</protein>
<evidence type="ECO:0000256" key="4">
    <source>
        <dbReference type="ARBA" id="ARBA00022729"/>
    </source>
</evidence>
<dbReference type="PANTHER" id="PTHR45953">
    <property type="entry name" value="IDURONATE 2-SULFATASE"/>
    <property type="match status" value="1"/>
</dbReference>
<dbReference type="Gene3D" id="3.40.720.10">
    <property type="entry name" value="Alkaline Phosphatase, subunit A"/>
    <property type="match status" value="1"/>
</dbReference>
<evidence type="ECO:0000313" key="10">
    <source>
        <dbReference type="EMBL" id="APZ97002.1"/>
    </source>
</evidence>
<dbReference type="AlphaFoldDB" id="A0A1P8WSF3"/>
<feature type="signal peptide" evidence="8">
    <location>
        <begin position="1"/>
        <end position="23"/>
    </location>
</feature>
<feature type="domain" description="Sulfatase N-terminal" evidence="9">
    <location>
        <begin position="30"/>
        <end position="370"/>
    </location>
</feature>
<evidence type="ECO:0000313" key="11">
    <source>
        <dbReference type="Proteomes" id="UP000187735"/>
    </source>
</evidence>
<feature type="region of interest" description="Disordered" evidence="7">
    <location>
        <begin position="476"/>
        <end position="495"/>
    </location>
</feature>
<dbReference type="PANTHER" id="PTHR45953:SF1">
    <property type="entry name" value="IDURONATE 2-SULFATASE"/>
    <property type="match status" value="1"/>
</dbReference>
<keyword evidence="6" id="KW-0106">Calcium</keyword>
<dbReference type="RefSeq" id="WP_077027956.1">
    <property type="nucleotide sequence ID" value="NZ_CP017641.1"/>
</dbReference>
<keyword evidence="3" id="KW-0479">Metal-binding</keyword>
<keyword evidence="5 10" id="KW-0378">Hydrolase</keyword>
<keyword evidence="4 8" id="KW-0732">Signal</keyword>
<name>A0A1P8WSF3_9PLAN</name>
<dbReference type="GO" id="GO:0004423">
    <property type="term" value="F:iduronate-2-sulfatase activity"/>
    <property type="evidence" value="ECO:0007669"/>
    <property type="project" value="InterPro"/>
</dbReference>
<organism evidence="10 11">
    <name type="scientific">Fuerstiella marisgermanici</name>
    <dbReference type="NCBI Taxonomy" id="1891926"/>
    <lineage>
        <taxon>Bacteria</taxon>
        <taxon>Pseudomonadati</taxon>
        <taxon>Planctomycetota</taxon>
        <taxon>Planctomycetia</taxon>
        <taxon>Planctomycetales</taxon>
        <taxon>Planctomycetaceae</taxon>
        <taxon>Fuerstiella</taxon>
    </lineage>
</organism>